<comment type="cofactor">
    <cofactor evidence="1">
        <name>Zn(2+)</name>
        <dbReference type="ChEBI" id="CHEBI:29105"/>
    </cofactor>
</comment>
<gene>
    <name evidence="10 11" type="primary">LOC112461470</name>
</gene>
<dbReference type="GO" id="GO:0005829">
    <property type="term" value="C:cytosol"/>
    <property type="evidence" value="ECO:0007669"/>
    <property type="project" value="TreeGrafter"/>
</dbReference>
<dbReference type="InterPro" id="IPR045357">
    <property type="entry name" value="Aminopeptidase_N-like_N"/>
</dbReference>
<dbReference type="SUPFAM" id="SSF48371">
    <property type="entry name" value="ARM repeat"/>
    <property type="match status" value="1"/>
</dbReference>
<evidence type="ECO:0000256" key="3">
    <source>
        <dbReference type="ARBA" id="ARBA00022670"/>
    </source>
</evidence>
<dbReference type="InterPro" id="IPR016024">
    <property type="entry name" value="ARM-type_fold"/>
</dbReference>
<dbReference type="GO" id="GO:0004177">
    <property type="term" value="F:aminopeptidase activity"/>
    <property type="evidence" value="ECO:0007669"/>
    <property type="project" value="TreeGrafter"/>
</dbReference>
<dbReference type="GeneID" id="112461470"/>
<dbReference type="InterPro" id="IPR042097">
    <property type="entry name" value="Aminopeptidase_N-like_N_sf"/>
</dbReference>
<dbReference type="GO" id="GO:0008270">
    <property type="term" value="F:zinc ion binding"/>
    <property type="evidence" value="ECO:0007669"/>
    <property type="project" value="InterPro"/>
</dbReference>
<name>A0A6J1QPL6_9HYME</name>
<evidence type="ECO:0000256" key="4">
    <source>
        <dbReference type="ARBA" id="ARBA00022723"/>
    </source>
</evidence>
<dbReference type="SUPFAM" id="SSF63737">
    <property type="entry name" value="Leukotriene A4 hydrolase N-terminal domain"/>
    <property type="match status" value="1"/>
</dbReference>
<evidence type="ECO:0000259" key="8">
    <source>
        <dbReference type="SMART" id="SM01263"/>
    </source>
</evidence>
<dbReference type="RefSeq" id="XP_024882480.1">
    <property type="nucleotide sequence ID" value="XM_025026712.1"/>
</dbReference>
<dbReference type="OrthoDB" id="79562at2759"/>
<dbReference type="RefSeq" id="XP_024882481.1">
    <property type="nucleotide sequence ID" value="XM_025026713.1"/>
</dbReference>
<dbReference type="Gene3D" id="1.25.40.320">
    <property type="entry name" value="Peptidase M1, leukotriene A4 hydrolase/aminopeptidase C-terminal domain"/>
    <property type="match status" value="1"/>
</dbReference>
<dbReference type="GO" id="GO:0008237">
    <property type="term" value="F:metallopeptidase activity"/>
    <property type="evidence" value="ECO:0007669"/>
    <property type="project" value="UniProtKB-KW"/>
</dbReference>
<proteinExistence type="inferred from homology"/>
<evidence type="ECO:0000256" key="2">
    <source>
        <dbReference type="ARBA" id="ARBA00010136"/>
    </source>
</evidence>
<accession>A0A6J1QPL6</accession>
<dbReference type="InterPro" id="IPR038502">
    <property type="entry name" value="M1_LTA-4_hydro/amino_C_sf"/>
</dbReference>
<keyword evidence="9" id="KW-1185">Reference proteome</keyword>
<dbReference type="InterPro" id="IPR027268">
    <property type="entry name" value="Peptidase_M4/M1_CTD_sf"/>
</dbReference>
<evidence type="ECO:0000256" key="7">
    <source>
        <dbReference type="ARBA" id="ARBA00023049"/>
    </source>
</evidence>
<dbReference type="GO" id="GO:0004301">
    <property type="term" value="F:epoxide hydrolase activity"/>
    <property type="evidence" value="ECO:0007669"/>
    <property type="project" value="TreeGrafter"/>
</dbReference>
<feature type="domain" description="Peptidase M1 leukotriene A4 hydrolase/aminopeptidase C-terminal" evidence="8">
    <location>
        <begin position="478"/>
        <end position="621"/>
    </location>
</feature>
<evidence type="ECO:0000256" key="5">
    <source>
        <dbReference type="ARBA" id="ARBA00022801"/>
    </source>
</evidence>
<organism evidence="9 10">
    <name type="scientific">Temnothorax curvispinosus</name>
    <dbReference type="NCBI Taxonomy" id="300111"/>
    <lineage>
        <taxon>Eukaryota</taxon>
        <taxon>Metazoa</taxon>
        <taxon>Ecdysozoa</taxon>
        <taxon>Arthropoda</taxon>
        <taxon>Hexapoda</taxon>
        <taxon>Insecta</taxon>
        <taxon>Pterygota</taxon>
        <taxon>Neoptera</taxon>
        <taxon>Endopterygota</taxon>
        <taxon>Hymenoptera</taxon>
        <taxon>Apocrita</taxon>
        <taxon>Aculeata</taxon>
        <taxon>Formicoidea</taxon>
        <taxon>Formicidae</taxon>
        <taxon>Myrmicinae</taxon>
        <taxon>Temnothorax</taxon>
    </lineage>
</organism>
<reference evidence="10 11" key="1">
    <citation type="submission" date="2025-04" db="UniProtKB">
        <authorList>
            <consortium name="RefSeq"/>
        </authorList>
    </citation>
    <scope>IDENTIFICATION</scope>
    <source>
        <tissue evidence="10 11">Whole body</tissue>
    </source>
</reference>
<dbReference type="Pfam" id="PF17900">
    <property type="entry name" value="Peptidase_M1_N"/>
    <property type="match status" value="1"/>
</dbReference>
<evidence type="ECO:0000313" key="11">
    <source>
        <dbReference type="RefSeq" id="XP_024882481.1"/>
    </source>
</evidence>
<dbReference type="GO" id="GO:0043171">
    <property type="term" value="P:peptide catabolic process"/>
    <property type="evidence" value="ECO:0007669"/>
    <property type="project" value="TreeGrafter"/>
</dbReference>
<keyword evidence="5" id="KW-0378">Hydrolase</keyword>
<dbReference type="Proteomes" id="UP000504618">
    <property type="component" value="Unplaced"/>
</dbReference>
<sequence>MDPSPAEDIPYSYSNPDLVAVTHTHLELSVNFKRHVLEGKAILTVKKKVLTCNELILDTYGLDISEVSIYSTGEILYPFFGNHHNNSGRKLTITLPNVGSADPGPSSSKEMEVSDNKYIIQINYKTVPIYNALYWLEHHQTSDGGPLLISNSKLTHARAIFPCQDTPSNRITFESKITVPSGCGLDVMMPGNAKSMREANDIVEYTFLQLLQNIAPHEIYIVVGKLRNREVSTGNLRYNLWTVERYLNEGIWAIHKIMPMLSKIKESYHFNYIVNVCVLPPNVPEFDMQYPDVTFVSSTLLEGHYFMISTIVQNIIESWIGRTVVIDDFKHLWLIKGLSTFIYRNPINNIIDAEDIREFLKIKGINNVLNMPELRTVSLVPVFTQNLLPINIIKYVSEKGCVFLNYLQDKIGGPEKFKSFLVNGLWPHCKERKILTTNRFEILLKRYFSTNGKPEILNTVDWDKWFNEPDFPPSYYNSMVIRSRWQRWVEQETACFAKNLDQSNDFAIIEFLTYLLALPNTVLTAEKLRKIEDTFLRDQEICVREIRFLWLRLCIKNRWLDDNKRIFEDAINFASEYCMPKYACPIFRDLYEWEVTREMARIWFMDQRDSPSSSKMLPETINKLESILEGQLDDRA</sequence>
<evidence type="ECO:0000313" key="10">
    <source>
        <dbReference type="RefSeq" id="XP_024882480.1"/>
    </source>
</evidence>
<dbReference type="PANTHER" id="PTHR45726">
    <property type="entry name" value="LEUKOTRIENE A-4 HYDROLASE"/>
    <property type="match status" value="1"/>
</dbReference>
<dbReference type="InterPro" id="IPR015211">
    <property type="entry name" value="Peptidase_M1_C"/>
</dbReference>
<evidence type="ECO:0000313" key="9">
    <source>
        <dbReference type="Proteomes" id="UP000504618"/>
    </source>
</evidence>
<dbReference type="Gene3D" id="3.30.2010.30">
    <property type="match status" value="1"/>
</dbReference>
<protein>
    <submittedName>
        <fullName evidence="10 11">Leukotriene A-4 hydrolase-like isoform X1</fullName>
    </submittedName>
</protein>
<dbReference type="Gene3D" id="2.60.40.1730">
    <property type="entry name" value="tricorn interacting facor f3 domain"/>
    <property type="match status" value="1"/>
</dbReference>
<keyword evidence="7" id="KW-0482">Metalloprotease</keyword>
<dbReference type="GO" id="GO:0006508">
    <property type="term" value="P:proteolysis"/>
    <property type="evidence" value="ECO:0007669"/>
    <property type="project" value="UniProtKB-KW"/>
</dbReference>
<dbReference type="Gene3D" id="1.10.390.10">
    <property type="entry name" value="Neutral Protease Domain 2"/>
    <property type="match status" value="1"/>
</dbReference>
<evidence type="ECO:0000256" key="1">
    <source>
        <dbReference type="ARBA" id="ARBA00001947"/>
    </source>
</evidence>
<keyword evidence="3" id="KW-0645">Protease</keyword>
<dbReference type="PANTHER" id="PTHR45726:SF3">
    <property type="entry name" value="LEUKOTRIENE A-4 HYDROLASE"/>
    <property type="match status" value="1"/>
</dbReference>
<dbReference type="AlphaFoldDB" id="A0A6J1QPL6"/>
<dbReference type="InterPro" id="IPR034015">
    <property type="entry name" value="M1_LTA4H"/>
</dbReference>
<keyword evidence="6" id="KW-0862">Zinc</keyword>
<comment type="similarity">
    <text evidence="2">Belongs to the peptidase M1 family.</text>
</comment>
<dbReference type="Pfam" id="PF09127">
    <property type="entry name" value="Leuk-A4-hydro_C"/>
    <property type="match status" value="1"/>
</dbReference>
<dbReference type="SUPFAM" id="SSF55486">
    <property type="entry name" value="Metalloproteases ('zincins'), catalytic domain"/>
    <property type="match status" value="1"/>
</dbReference>
<dbReference type="SMART" id="SM01263">
    <property type="entry name" value="Leuk-A4-hydro_C"/>
    <property type="match status" value="1"/>
</dbReference>
<keyword evidence="4" id="KW-0479">Metal-binding</keyword>
<evidence type="ECO:0000256" key="6">
    <source>
        <dbReference type="ARBA" id="ARBA00022833"/>
    </source>
</evidence>